<organism evidence="11">
    <name type="scientific">Leviviridae sp</name>
    <dbReference type="NCBI Taxonomy" id="2027243"/>
    <lineage>
        <taxon>Viruses</taxon>
        <taxon>Riboviria</taxon>
        <taxon>Orthornavirae</taxon>
        <taxon>Lenarviricota</taxon>
        <taxon>Leviviricetes</taxon>
        <taxon>Norzivirales</taxon>
        <taxon>Fiersviridae</taxon>
    </lineage>
</organism>
<keyword evidence="9" id="KW-0460">Magnesium</keyword>
<evidence type="ECO:0000256" key="1">
    <source>
        <dbReference type="ARBA" id="ARBA00012494"/>
    </source>
</evidence>
<evidence type="ECO:0000313" key="11">
    <source>
        <dbReference type="EMBL" id="QDH88828.1"/>
    </source>
</evidence>
<dbReference type="PROSITE" id="PS50522">
    <property type="entry name" value="RDRP_PHAGE"/>
    <property type="match status" value="1"/>
</dbReference>
<evidence type="ECO:0000256" key="6">
    <source>
        <dbReference type="ARBA" id="ARBA00022953"/>
    </source>
</evidence>
<sequence length="658" mass="73856">MSKRYEEAYLRMVQGVFLDALTLDPTLHKSFERDLLRLKALIRQNGIPVFMIWLPAIDKALCRALDSNFLPSLQLPLTGKRNGKSRIPKLFQGIWMKIFDDSGCLMQDCDPTFVLLLRQLLSGFSKMRMEAPESALYRTTGDFFHVESNIPPPHPLWDGDGSNIDVIDPGSLLDLDPGVGDLYGDSSPTNISILLDTCQRLADVVASSFGVYSPGESAFRHGRGATSEFRRGEGYKYSFPAWSSRLEYVYPYNEFGTSNSSLLGDISQFEVTPPSSDGQSRLIPVPKTHKAPRLIAAEPAANQWCQQNLLNFFVDALSVDRQSKRPSIGLSIDFERQDLSGITALESSQHGQLATIDLKEASDRLSCWLIQRLWRSNYSILSALVACRTRYLYNDVDSKLPSHIKLRKFATMGSALTFPMQSLAFFVICIASGLVHRNTMNGVHRVSLRNWRELCRDVRIYGDDLIVPVEWMTGLRSLMTAVGLKINDDKTFEGSSFRESCGIDAFRGYDVTPVKVKCFADTSKPSTVISVIDTCNLLHVKGLWHTAQSLRSSVDLRNIGVHHVSDGYWGDVSFSGRKVSHLKMRWSPTVHRNEYLMLQPRAVSRSTRRFEGASNLLQYFTEDPTSSSLADWQSGKSAVSDAGICRRWVSYEVPSNHV</sequence>
<accession>A0A514D5C7</accession>
<dbReference type="InterPro" id="IPR007096">
    <property type="entry name" value="RNA-dir_Rpol_cat_phage"/>
</dbReference>
<feature type="binding site" evidence="9">
    <location>
        <position position="463"/>
    </location>
    <ligand>
        <name>Mg(2+)</name>
        <dbReference type="ChEBI" id="CHEBI:18420"/>
        <label>2</label>
    </ligand>
</feature>
<keyword evidence="4" id="KW-0548">Nucleotidyltransferase</keyword>
<keyword evidence="2 11" id="KW-0696">RNA-directed RNA polymerase</keyword>
<protein>
    <recommendedName>
        <fullName evidence="1">RNA-directed RNA polymerase</fullName>
        <ecNumber evidence="1">2.7.7.48</ecNumber>
    </recommendedName>
    <alternativeName>
        <fullName evidence="7">RNA replicase beta chain</fullName>
    </alternativeName>
</protein>
<reference evidence="11" key="1">
    <citation type="submission" date="2019-05" db="EMBL/GenBank/DDBJ databases">
        <title>Metatranscriptomic reconstruction reveals RNA viruses with the potential to shape carbon cycling in soil.</title>
        <authorList>
            <person name="Starr E.P."/>
            <person name="Nuccio E."/>
            <person name="Pett-Ridge J."/>
            <person name="Banfield J.F."/>
            <person name="Firestone M.K."/>
        </authorList>
    </citation>
    <scope>NUCLEOTIDE SEQUENCE</scope>
    <source>
        <strain evidence="11">H2_Rhizo_Litter_49_scaffold_1787</strain>
    </source>
</reference>
<evidence type="ECO:0000256" key="8">
    <source>
        <dbReference type="ARBA" id="ARBA00048744"/>
    </source>
</evidence>
<evidence type="ECO:0000256" key="3">
    <source>
        <dbReference type="ARBA" id="ARBA00022679"/>
    </source>
</evidence>
<dbReference type="EMBL" id="MN034401">
    <property type="protein sequence ID" value="QDH88828.1"/>
    <property type="molecule type" value="Genomic_RNA"/>
</dbReference>
<dbReference type="GO" id="GO:0000166">
    <property type="term" value="F:nucleotide binding"/>
    <property type="evidence" value="ECO:0007669"/>
    <property type="project" value="UniProtKB-KW"/>
</dbReference>
<proteinExistence type="predicted"/>
<dbReference type="EC" id="2.7.7.48" evidence="1"/>
<keyword evidence="3" id="KW-0808">Transferase</keyword>
<keyword evidence="5" id="KW-0547">Nucleotide-binding</keyword>
<feature type="binding site" evidence="9">
    <location>
        <position position="357"/>
    </location>
    <ligand>
        <name>Mg(2+)</name>
        <dbReference type="ChEBI" id="CHEBI:18420"/>
        <label>2</label>
    </ligand>
</feature>
<dbReference type="GO" id="GO:0039694">
    <property type="term" value="P:viral RNA genome replication"/>
    <property type="evidence" value="ECO:0007669"/>
    <property type="project" value="InterPro"/>
</dbReference>
<feature type="binding site" evidence="9">
    <location>
        <position position="464"/>
    </location>
    <ligand>
        <name>Mg(2+)</name>
        <dbReference type="ChEBI" id="CHEBI:18420"/>
        <label>2</label>
    </ligand>
</feature>
<dbReference type="Pfam" id="PF03431">
    <property type="entry name" value="RNA_replicase_B"/>
    <property type="match status" value="1"/>
</dbReference>
<dbReference type="InterPro" id="IPR005093">
    <property type="entry name" value="RNArep_beta"/>
</dbReference>
<comment type="cofactor">
    <cofactor evidence="9">
        <name>Mg(2+)</name>
        <dbReference type="ChEBI" id="CHEBI:18420"/>
    </cofactor>
    <text evidence="9">Binds 2 Mg(2+) per subunit.</text>
</comment>
<comment type="catalytic activity">
    <reaction evidence="8">
        <text>RNA(n) + a ribonucleoside 5'-triphosphate = RNA(n+1) + diphosphate</text>
        <dbReference type="Rhea" id="RHEA:21248"/>
        <dbReference type="Rhea" id="RHEA-COMP:14527"/>
        <dbReference type="Rhea" id="RHEA-COMP:17342"/>
        <dbReference type="ChEBI" id="CHEBI:33019"/>
        <dbReference type="ChEBI" id="CHEBI:61557"/>
        <dbReference type="ChEBI" id="CHEBI:140395"/>
        <dbReference type="EC" id="2.7.7.48"/>
    </reaction>
</comment>
<feature type="non-terminal residue" evidence="11">
    <location>
        <position position="658"/>
    </location>
</feature>
<evidence type="ECO:0000256" key="4">
    <source>
        <dbReference type="ARBA" id="ARBA00022695"/>
    </source>
</evidence>
<evidence type="ECO:0000256" key="5">
    <source>
        <dbReference type="ARBA" id="ARBA00022741"/>
    </source>
</evidence>
<dbReference type="GO" id="GO:0046872">
    <property type="term" value="F:metal ion binding"/>
    <property type="evidence" value="ECO:0007669"/>
    <property type="project" value="UniProtKB-KW"/>
</dbReference>
<keyword evidence="9" id="KW-0479">Metal-binding</keyword>
<evidence type="ECO:0000256" key="7">
    <source>
        <dbReference type="ARBA" id="ARBA00030248"/>
    </source>
</evidence>
<evidence type="ECO:0000256" key="2">
    <source>
        <dbReference type="ARBA" id="ARBA00022484"/>
    </source>
</evidence>
<keyword evidence="6" id="KW-0693">Viral RNA replication</keyword>
<name>A0A514D5C7_9VIRU</name>
<feature type="domain" description="RdRp catalytic" evidence="10">
    <location>
        <begin position="342"/>
        <end position="495"/>
    </location>
</feature>
<gene>
    <name evidence="11" type="ORF">H2RhizoLitter491787_000003</name>
</gene>
<evidence type="ECO:0000256" key="9">
    <source>
        <dbReference type="PIRSR" id="PIRSR605093-1"/>
    </source>
</evidence>
<evidence type="ECO:0000259" key="10">
    <source>
        <dbReference type="PROSITE" id="PS50522"/>
    </source>
</evidence>
<dbReference type="GO" id="GO:0003968">
    <property type="term" value="F:RNA-directed RNA polymerase activity"/>
    <property type="evidence" value="ECO:0007669"/>
    <property type="project" value="UniProtKB-KW"/>
</dbReference>